<feature type="compositionally biased region" description="Low complexity" evidence="6">
    <location>
        <begin position="347"/>
        <end position="365"/>
    </location>
</feature>
<dbReference type="SMART" id="SM00105">
    <property type="entry name" value="ArfGap"/>
    <property type="match status" value="1"/>
</dbReference>
<evidence type="ECO:0000256" key="6">
    <source>
        <dbReference type="SAM" id="MobiDB-lite"/>
    </source>
</evidence>
<dbReference type="GO" id="GO:0048205">
    <property type="term" value="P:COPI coating of Golgi vesicle"/>
    <property type="evidence" value="ECO:0007669"/>
    <property type="project" value="TreeGrafter"/>
</dbReference>
<dbReference type="STRING" id="27342.A0A0H2RG36"/>
<keyword evidence="1" id="KW-0343">GTPase activation</keyword>
<organism evidence="8 9">
    <name type="scientific">Schizopora paradoxa</name>
    <dbReference type="NCBI Taxonomy" id="27342"/>
    <lineage>
        <taxon>Eukaryota</taxon>
        <taxon>Fungi</taxon>
        <taxon>Dikarya</taxon>
        <taxon>Basidiomycota</taxon>
        <taxon>Agaricomycotina</taxon>
        <taxon>Agaricomycetes</taxon>
        <taxon>Hymenochaetales</taxon>
        <taxon>Schizoporaceae</taxon>
        <taxon>Schizopora</taxon>
    </lineage>
</organism>
<dbReference type="GO" id="GO:0008270">
    <property type="term" value="F:zinc ion binding"/>
    <property type="evidence" value="ECO:0007669"/>
    <property type="project" value="UniProtKB-KW"/>
</dbReference>
<dbReference type="PRINTS" id="PR00405">
    <property type="entry name" value="REVINTRACTNG"/>
</dbReference>
<accession>A0A0H2RG36</accession>
<sequence length="485" mass="51622">MAEPTKQETEAVFKVLKSQKANKTCFDCQARNPTWSSVTYGVYICIDCSAIHRGMGVHVSFVRSTNLDSWQLKQLRTMKVGGNESATAFFTRNGGSALLNDSDITKKYSCPAADRYKAELEKRVKEDEVRYPNGIFVEGATDSLVSTSSTSEAADDDFFENWDKADAKPTPKPSTAASPAARPAPRTVTSASLRSNSSTTSSKPTRLGASRLSSNSSVASASTSTGGGATTGASKKLGGLKATKVAQNFDFEKAQREAEAEEERIRQLGYDRKREEEEAEAEKKRKEAEKAKAASLEIGGPAKSGLGGSTTPARTNSTANSAPAGSSQDMARLGMGMKRLGFGSTGGATASPASSSTPSRPSSTANDESTTAARDRFASQKAISSDQYFNRGHYDPDATAEAQKRLQDFRGASAISSSAYFGREEEENELGGGGPSGDGSLAQLEYAAKEAVARVMSNPDVQRAGETMLQKARQFSEYLAQMSEQ</sequence>
<reference evidence="8 9" key="1">
    <citation type="submission" date="2015-04" db="EMBL/GenBank/DDBJ databases">
        <title>Complete genome sequence of Schizopora paradoxa KUC8140, a cosmopolitan wood degrader in East Asia.</title>
        <authorList>
            <consortium name="DOE Joint Genome Institute"/>
            <person name="Min B."/>
            <person name="Park H."/>
            <person name="Jang Y."/>
            <person name="Kim J.-J."/>
            <person name="Kim K.H."/>
            <person name="Pangilinan J."/>
            <person name="Lipzen A."/>
            <person name="Riley R."/>
            <person name="Grigoriev I.V."/>
            <person name="Spatafora J.W."/>
            <person name="Choi I.-G."/>
        </authorList>
    </citation>
    <scope>NUCLEOTIDE SEQUENCE [LARGE SCALE GENOMIC DNA]</scope>
    <source>
        <strain evidence="8 9">KUC8140</strain>
    </source>
</reference>
<protein>
    <submittedName>
        <fullName evidence="8">ArfGap-domain-containing protein</fullName>
    </submittedName>
</protein>
<dbReference type="InParanoid" id="A0A0H2RG36"/>
<dbReference type="InterPro" id="IPR001164">
    <property type="entry name" value="ArfGAP_dom"/>
</dbReference>
<proteinExistence type="predicted"/>
<dbReference type="Pfam" id="PF01412">
    <property type="entry name" value="ArfGap"/>
    <property type="match status" value="1"/>
</dbReference>
<feature type="domain" description="Arf-GAP" evidence="7">
    <location>
        <begin position="10"/>
        <end position="129"/>
    </location>
</feature>
<keyword evidence="4" id="KW-0862">Zinc</keyword>
<evidence type="ECO:0000256" key="5">
    <source>
        <dbReference type="PROSITE-ProRule" id="PRU00288"/>
    </source>
</evidence>
<dbReference type="GO" id="GO:0005096">
    <property type="term" value="F:GTPase activator activity"/>
    <property type="evidence" value="ECO:0007669"/>
    <property type="project" value="UniProtKB-KW"/>
</dbReference>
<feature type="compositionally biased region" description="Low complexity" evidence="6">
    <location>
        <begin position="173"/>
        <end position="224"/>
    </location>
</feature>
<feature type="compositionally biased region" description="Basic and acidic residues" evidence="6">
    <location>
        <begin position="392"/>
        <end position="408"/>
    </location>
</feature>
<evidence type="ECO:0000256" key="3">
    <source>
        <dbReference type="ARBA" id="ARBA00022771"/>
    </source>
</evidence>
<dbReference type="SUPFAM" id="SSF57863">
    <property type="entry name" value="ArfGap/RecO-like zinc finger"/>
    <property type="match status" value="1"/>
</dbReference>
<name>A0A0H2RG36_9AGAM</name>
<dbReference type="InterPro" id="IPR037278">
    <property type="entry name" value="ARFGAP/RecO"/>
</dbReference>
<dbReference type="GO" id="GO:0000139">
    <property type="term" value="C:Golgi membrane"/>
    <property type="evidence" value="ECO:0007669"/>
    <property type="project" value="GOC"/>
</dbReference>
<gene>
    <name evidence="8" type="ORF">SCHPADRAFT_908599</name>
</gene>
<feature type="region of interest" description="Disordered" evidence="6">
    <location>
        <begin position="163"/>
        <end position="235"/>
    </location>
</feature>
<feature type="region of interest" description="Disordered" evidence="6">
    <location>
        <begin position="248"/>
        <end position="443"/>
    </location>
</feature>
<dbReference type="PANTHER" id="PTHR45686:SF4">
    <property type="entry name" value="ADP-RIBOSYLATION FACTOR GTPASE ACTIVATING PROTEIN 3, ISOFORM H"/>
    <property type="match status" value="1"/>
</dbReference>
<evidence type="ECO:0000259" key="7">
    <source>
        <dbReference type="PROSITE" id="PS50115"/>
    </source>
</evidence>
<feature type="compositionally biased region" description="Polar residues" evidence="6">
    <location>
        <begin position="309"/>
        <end position="329"/>
    </location>
</feature>
<dbReference type="PROSITE" id="PS50115">
    <property type="entry name" value="ARFGAP"/>
    <property type="match status" value="1"/>
</dbReference>
<dbReference type="PANTHER" id="PTHR45686">
    <property type="entry name" value="ADP-RIBOSYLATION FACTOR GTPASE ACTIVATING PROTEIN 3, ISOFORM H-RELATED"/>
    <property type="match status" value="1"/>
</dbReference>
<keyword evidence="2" id="KW-0479">Metal-binding</keyword>
<evidence type="ECO:0000313" key="8">
    <source>
        <dbReference type="EMBL" id="KLO08478.1"/>
    </source>
</evidence>
<dbReference type="AlphaFoldDB" id="A0A0H2RG36"/>
<evidence type="ECO:0000256" key="1">
    <source>
        <dbReference type="ARBA" id="ARBA00022468"/>
    </source>
</evidence>
<keyword evidence="3 5" id="KW-0863">Zinc-finger</keyword>
<evidence type="ECO:0000256" key="2">
    <source>
        <dbReference type="ARBA" id="ARBA00022723"/>
    </source>
</evidence>
<dbReference type="FunFam" id="1.10.220.150:FF:000004">
    <property type="entry name" value="Putative ADP-ribosylation factor GTPase-activating protein 2"/>
    <property type="match status" value="1"/>
</dbReference>
<dbReference type="EMBL" id="KQ086090">
    <property type="protein sequence ID" value="KLO08478.1"/>
    <property type="molecule type" value="Genomic_DNA"/>
</dbReference>
<dbReference type="Proteomes" id="UP000053477">
    <property type="component" value="Unassembled WGS sequence"/>
</dbReference>
<evidence type="ECO:0000313" key="9">
    <source>
        <dbReference type="Proteomes" id="UP000053477"/>
    </source>
</evidence>
<dbReference type="CDD" id="cd08831">
    <property type="entry name" value="ArfGap_ArfGap2_3_like"/>
    <property type="match status" value="1"/>
</dbReference>
<dbReference type="Gene3D" id="1.10.220.150">
    <property type="entry name" value="Arf GTPase activating protein"/>
    <property type="match status" value="1"/>
</dbReference>
<dbReference type="OrthoDB" id="983479at2759"/>
<keyword evidence="9" id="KW-1185">Reference proteome</keyword>
<dbReference type="InterPro" id="IPR038508">
    <property type="entry name" value="ArfGAP_dom_sf"/>
</dbReference>
<evidence type="ECO:0000256" key="4">
    <source>
        <dbReference type="ARBA" id="ARBA00022833"/>
    </source>
</evidence>
<feature type="compositionally biased region" description="Basic and acidic residues" evidence="6">
    <location>
        <begin position="250"/>
        <end position="292"/>
    </location>
</feature>
<dbReference type="FunCoup" id="A0A0H2RG36">
    <property type="interactions" value="360"/>
</dbReference>